<keyword evidence="1" id="KW-1133">Transmembrane helix</keyword>
<proteinExistence type="predicted"/>
<organism evidence="3 4">
    <name type="scientific">Novosphingobium sediminicola</name>
    <dbReference type="NCBI Taxonomy" id="563162"/>
    <lineage>
        <taxon>Bacteria</taxon>
        <taxon>Pseudomonadati</taxon>
        <taxon>Pseudomonadota</taxon>
        <taxon>Alphaproteobacteria</taxon>
        <taxon>Sphingomonadales</taxon>
        <taxon>Sphingomonadaceae</taxon>
        <taxon>Novosphingobium</taxon>
    </lineage>
</organism>
<comment type="caution">
    <text evidence="3">The sequence shown here is derived from an EMBL/GenBank/DDBJ whole genome shotgun (WGS) entry which is preliminary data.</text>
</comment>
<dbReference type="InterPro" id="IPR000620">
    <property type="entry name" value="EamA_dom"/>
</dbReference>
<feature type="domain" description="EamA" evidence="2">
    <location>
        <begin position="134"/>
        <end position="263"/>
    </location>
</feature>
<dbReference type="PANTHER" id="PTHR22911">
    <property type="entry name" value="ACYL-MALONYL CONDENSING ENZYME-RELATED"/>
    <property type="match status" value="1"/>
</dbReference>
<keyword evidence="1" id="KW-0812">Transmembrane</keyword>
<feature type="transmembrane region" description="Helical" evidence="1">
    <location>
        <begin position="163"/>
        <end position="185"/>
    </location>
</feature>
<feature type="transmembrane region" description="Helical" evidence="1">
    <location>
        <begin position="223"/>
        <end position="242"/>
    </location>
</feature>
<feature type="transmembrane region" description="Helical" evidence="1">
    <location>
        <begin position="131"/>
        <end position="151"/>
    </location>
</feature>
<dbReference type="SUPFAM" id="SSF103481">
    <property type="entry name" value="Multidrug resistance efflux transporter EmrE"/>
    <property type="match status" value="2"/>
</dbReference>
<dbReference type="InterPro" id="IPR037185">
    <property type="entry name" value="EmrE-like"/>
</dbReference>
<evidence type="ECO:0000313" key="3">
    <source>
        <dbReference type="EMBL" id="MBB3956976.1"/>
    </source>
</evidence>
<feature type="transmembrane region" description="Helical" evidence="1">
    <location>
        <begin position="102"/>
        <end position="119"/>
    </location>
</feature>
<dbReference type="EMBL" id="JACIDX010000018">
    <property type="protein sequence ID" value="MBB3956976.1"/>
    <property type="molecule type" value="Genomic_DNA"/>
</dbReference>
<dbReference type="AlphaFoldDB" id="A0A7W6CPV7"/>
<feature type="transmembrane region" description="Helical" evidence="1">
    <location>
        <begin position="12"/>
        <end position="36"/>
    </location>
</feature>
<evidence type="ECO:0000313" key="4">
    <source>
        <dbReference type="Proteomes" id="UP000548867"/>
    </source>
</evidence>
<feature type="transmembrane region" description="Helical" evidence="1">
    <location>
        <begin position="197"/>
        <end position="216"/>
    </location>
</feature>
<dbReference type="GO" id="GO:0016020">
    <property type="term" value="C:membrane"/>
    <property type="evidence" value="ECO:0007669"/>
    <property type="project" value="InterPro"/>
</dbReference>
<sequence>MDALMKRASIEAGVHAALLWRNIIGAGIGIVVWQIVHPRAWPGRRMVMHAMRASVTSGMAFAFFWGIVRTPMAVGMALSFIAPIIALFMAGFALGEAITRRALGASALGLLGVGVIGLGRMQSGGAMEPQAWQGMAAILGSAVLYAANLVMQRHQAQMAPPAEIAFFQSLFTAMFLALAGLMVGLPPVPQGEVWRDIGGAAGLSFVSLMLLSWGWARAPAHRLLPVEYSAFLWAALMGWIWFGERLDIYTLGGAALVVAGCWVGAGGHEGGQKGDHTEQVGL</sequence>
<feature type="domain" description="EamA" evidence="2">
    <location>
        <begin position="4"/>
        <end position="116"/>
    </location>
</feature>
<evidence type="ECO:0000256" key="1">
    <source>
        <dbReference type="SAM" id="Phobius"/>
    </source>
</evidence>
<protein>
    <submittedName>
        <fullName evidence="3">S-adenosylmethionine uptake transporter</fullName>
    </submittedName>
</protein>
<dbReference type="Proteomes" id="UP000548867">
    <property type="component" value="Unassembled WGS sequence"/>
</dbReference>
<feature type="transmembrane region" description="Helical" evidence="1">
    <location>
        <begin position="48"/>
        <end position="68"/>
    </location>
</feature>
<dbReference type="Pfam" id="PF00892">
    <property type="entry name" value="EamA"/>
    <property type="match status" value="2"/>
</dbReference>
<name>A0A7W6CPV7_9SPHN</name>
<reference evidence="3 4" key="1">
    <citation type="submission" date="2020-08" db="EMBL/GenBank/DDBJ databases">
        <title>Genomic Encyclopedia of Type Strains, Phase IV (KMG-IV): sequencing the most valuable type-strain genomes for metagenomic binning, comparative biology and taxonomic classification.</title>
        <authorList>
            <person name="Goeker M."/>
        </authorList>
    </citation>
    <scope>NUCLEOTIDE SEQUENCE [LARGE SCALE GENOMIC DNA]</scope>
    <source>
        <strain evidence="3 4">DSM 27057</strain>
    </source>
</reference>
<keyword evidence="4" id="KW-1185">Reference proteome</keyword>
<keyword evidence="1" id="KW-0472">Membrane</keyword>
<gene>
    <name evidence="3" type="ORF">GGR38_003949</name>
</gene>
<accession>A0A7W6CPV7</accession>
<feature type="transmembrane region" description="Helical" evidence="1">
    <location>
        <begin position="74"/>
        <end position="95"/>
    </location>
</feature>
<feature type="transmembrane region" description="Helical" evidence="1">
    <location>
        <begin position="248"/>
        <end position="265"/>
    </location>
</feature>
<evidence type="ECO:0000259" key="2">
    <source>
        <dbReference type="Pfam" id="PF00892"/>
    </source>
</evidence>